<feature type="region of interest" description="Disordered" evidence="7">
    <location>
        <begin position="1101"/>
        <end position="1151"/>
    </location>
</feature>
<keyword evidence="11" id="KW-1185">Reference proteome</keyword>
<dbReference type="GO" id="GO:0008233">
    <property type="term" value="F:peptidase activity"/>
    <property type="evidence" value="ECO:0007669"/>
    <property type="project" value="UniProtKB-KW"/>
</dbReference>
<keyword evidence="10" id="KW-0378">Hydrolase</keyword>
<feature type="region of interest" description="Disordered" evidence="7">
    <location>
        <begin position="459"/>
        <end position="554"/>
    </location>
</feature>
<gene>
    <name evidence="10" type="ORF">BESB_007860</name>
</gene>
<keyword evidence="10" id="KW-0645">Protease</keyword>
<keyword evidence="5" id="KW-0012">Acyltransferase</keyword>
<evidence type="ECO:0000256" key="1">
    <source>
        <dbReference type="ARBA" id="ARBA00012156"/>
    </source>
</evidence>
<evidence type="ECO:0000256" key="8">
    <source>
        <dbReference type="SAM" id="SignalP"/>
    </source>
</evidence>
<feature type="region of interest" description="Disordered" evidence="7">
    <location>
        <begin position="601"/>
        <end position="627"/>
    </location>
</feature>
<feature type="compositionally biased region" description="Basic and acidic residues" evidence="7">
    <location>
        <begin position="530"/>
        <end position="554"/>
    </location>
</feature>
<dbReference type="GO" id="GO:0006508">
    <property type="term" value="P:proteolysis"/>
    <property type="evidence" value="ECO:0007669"/>
    <property type="project" value="UniProtKB-KW"/>
</dbReference>
<dbReference type="GO" id="GO:0061711">
    <property type="term" value="F:tRNA N(6)-L-threonylcarbamoyladenine synthase activity"/>
    <property type="evidence" value="ECO:0007669"/>
    <property type="project" value="UniProtKB-EC"/>
</dbReference>
<keyword evidence="3" id="KW-0819">tRNA processing</keyword>
<feature type="region of interest" description="Disordered" evidence="7">
    <location>
        <begin position="1360"/>
        <end position="1394"/>
    </location>
</feature>
<comment type="catalytic activity">
    <reaction evidence="6">
        <text>L-threonylcarbamoyladenylate + adenosine(37) in tRNA = N(6)-L-threonylcarbamoyladenosine(37) in tRNA + AMP + H(+)</text>
        <dbReference type="Rhea" id="RHEA:37059"/>
        <dbReference type="Rhea" id="RHEA-COMP:10162"/>
        <dbReference type="Rhea" id="RHEA-COMP:10163"/>
        <dbReference type="ChEBI" id="CHEBI:15378"/>
        <dbReference type="ChEBI" id="CHEBI:73682"/>
        <dbReference type="ChEBI" id="CHEBI:74411"/>
        <dbReference type="ChEBI" id="CHEBI:74418"/>
        <dbReference type="ChEBI" id="CHEBI:456215"/>
        <dbReference type="EC" id="2.3.1.234"/>
    </reaction>
</comment>
<dbReference type="VEuPathDB" id="ToxoDB:BESB_007860"/>
<keyword evidence="4" id="KW-0479">Metal-binding</keyword>
<dbReference type="OrthoDB" id="10259622at2759"/>
<sequence length="1509" mass="161691">MTVRHSLTACCPPSLRGRLASLLCLVFLVIPLTHPNSSILSWSTALTIRFSRGRSSPLFSTHGFRTPAADRHAAATFLPPSTSTAPDNFSRVRERLLHYRAPWRHAGSLMRSRRLLLRSVTGYNRFPGDGPAPWTSRPTRAANWQLPVAWAIWPCVETSSLFFPWHGLCQPPVSASVRTPGGRPPSGGKAWAHAKLTPLKQGIAREQRDKEWTELSFFRGSAHPAKGGSYAFFLSSLQSFCSPERGVRSAICCPHRPQANHGVGWRRAACVAPTGALRWRKSSNYEEKDTSGDATSMKLEAEMQAEACASPPLDRWQASRGLDEAIRLHWLGLRQMQHDAQRRGKQLLVLGIETSCDDTCVGIIEGASGAVLSNVCAAQPELLIKYGGVHPSEAAATHRRRIRSVVRKALRDAGVSLLDIDVLAFTRGPGLVPCLSVGAAAAVEIAAELEAAWRDAAEQLRGDSPRGSPLSRKRASEAPASPQSGSPSRKVHDQWNGSATQTLSTDGCDSTNRRVQSVFTQGGNEGTSAESRDSEGARGGEPRHTQNTDEFRWLSKEEHADVFRRLSSTSLEPENSGGNASAPRPGPPIVLAVNHLHGHLFSAGREPPRDAGSVCGERQGESQGRGHASRSQFLALLVSGGHTFSCIVKPCDHNHLHLRPKVFRVPVEVLGPKAPAGERRGDVGNSQTLCEAKRREETSEAAQDGMERPEEGPRESLKGQSTPPVCREPQDHGDPEGGPLRDDDETKQASAEGVHGDVLQKGGSTGKDGAACGRTGALLEVRNSRRYVQAEVWGTWDDAPGYNPDGCVSGLHCVYTGQTEDDAIGEAIDKCMRCLMTGTSSVSHVASSSPPGPPSPQPECASSGPASRTQSSLGRAPAASRRSSPSAPFFLSQQHGDSGNLAPQEEELDKEEGGGSSQDGARAPGGSSGSTEGLSGRAAAMQGRHGGALMEDLAAGGNANAVPLPSMLTLKPKTLNFSFSGMKSAFAAAVAKADGQLGDVDTRRDFAASLQSAVFKHLEDQLRKTMWLCEFVKDFPRELAVVGGVSCNDFLRRRLHELCKSRGDASVHELEFKRLKNRLKVLARRLPESLLSEASSLGHHASTLASSRDQASPLAADGNYEPTSPAEGRDPPASPLHASLKNKPSHRSLTPCKNVAPLAEREQTLLAEGLTHHAHEMVTKKDERQHGDMHAEAFATDRNGVPAAEPPASEGPRQKLDRKLRAFSFSHYCRLRVDLRALVLALSREVFPSPNEGCQQPIFCLAPSPAAASDAKLPCTESRAPGRLTAEKESGTHATGTTSQLGSAVDSGCGRMEGSGSEVGGSRVGVWNLFSAPKSLCNDNGVMIAWAALSAMQRMDAATGWPPACDSRSSAGGTNSGEEEVTSTTRSRNGTSANEGLLAHRETHVLQAEGDNMKETSRDAAAVRTMQEGRTRTEGEAWELNETWKSKLTLSEGDLHAPPKPSEAALQGKDKELVTPKWLGGTSLCADDILAKVEMLILEWLVTSDSSLF</sequence>
<dbReference type="PANTHER" id="PTHR11735">
    <property type="entry name" value="TRNA N6-ADENOSINE THREONYLCARBAMOYLTRANSFERASE"/>
    <property type="match status" value="1"/>
</dbReference>
<feature type="domain" description="Gcp-like" evidence="9">
    <location>
        <begin position="371"/>
        <end position="450"/>
    </location>
</feature>
<feature type="compositionally biased region" description="Low complexity" evidence="7">
    <location>
        <begin position="875"/>
        <end position="888"/>
    </location>
</feature>
<evidence type="ECO:0000256" key="4">
    <source>
        <dbReference type="ARBA" id="ARBA00022723"/>
    </source>
</evidence>
<dbReference type="Proteomes" id="UP000224006">
    <property type="component" value="Chromosome I"/>
</dbReference>
<feature type="signal peptide" evidence="8">
    <location>
        <begin position="1"/>
        <end position="35"/>
    </location>
</feature>
<evidence type="ECO:0000313" key="11">
    <source>
        <dbReference type="Proteomes" id="UP000224006"/>
    </source>
</evidence>
<feature type="region of interest" description="Disordered" evidence="7">
    <location>
        <begin position="672"/>
        <end position="769"/>
    </location>
</feature>
<dbReference type="GO" id="GO:0046872">
    <property type="term" value="F:metal ion binding"/>
    <property type="evidence" value="ECO:0007669"/>
    <property type="project" value="UniProtKB-KW"/>
</dbReference>
<dbReference type="KEGG" id="bbes:BESB_007860"/>
<dbReference type="InterPro" id="IPR017861">
    <property type="entry name" value="KAE1/TsaD"/>
</dbReference>
<feature type="compositionally biased region" description="Basic and acidic residues" evidence="7">
    <location>
        <begin position="728"/>
        <end position="747"/>
    </location>
</feature>
<dbReference type="GeneID" id="40305848"/>
<feature type="region of interest" description="Disordered" evidence="7">
    <location>
        <begin position="568"/>
        <end position="589"/>
    </location>
</feature>
<dbReference type="PRINTS" id="PR00789">
    <property type="entry name" value="OSIALOPTASE"/>
</dbReference>
<dbReference type="RefSeq" id="XP_029222453.1">
    <property type="nucleotide sequence ID" value="XM_029359540.1"/>
</dbReference>
<dbReference type="GO" id="GO:0005829">
    <property type="term" value="C:cytosol"/>
    <property type="evidence" value="ECO:0007669"/>
    <property type="project" value="TreeGrafter"/>
</dbReference>
<feature type="compositionally biased region" description="Polar residues" evidence="7">
    <location>
        <begin position="1292"/>
        <end position="1302"/>
    </location>
</feature>
<name>A0A2A9MM98_BESBE</name>
<feature type="chain" id="PRO_5012134389" description="N(6)-L-threonylcarbamoyladenine synthase" evidence="8">
    <location>
        <begin position="36"/>
        <end position="1509"/>
    </location>
</feature>
<dbReference type="Pfam" id="PF00814">
    <property type="entry name" value="TsaD"/>
    <property type="match status" value="2"/>
</dbReference>
<comment type="caution">
    <text evidence="10">The sequence shown here is derived from an EMBL/GenBank/DDBJ whole genome shotgun (WGS) entry which is preliminary data.</text>
</comment>
<feature type="compositionally biased region" description="Polar residues" evidence="7">
    <location>
        <begin position="864"/>
        <end position="873"/>
    </location>
</feature>
<dbReference type="PANTHER" id="PTHR11735:SF6">
    <property type="entry name" value="TRNA N6-ADENOSINE THREONYLCARBAMOYLTRANSFERASE, MITOCHONDRIAL"/>
    <property type="match status" value="1"/>
</dbReference>
<feature type="compositionally biased region" description="Polar residues" evidence="7">
    <location>
        <begin position="1382"/>
        <end position="1394"/>
    </location>
</feature>
<dbReference type="InterPro" id="IPR000905">
    <property type="entry name" value="Gcp-like_dom"/>
</dbReference>
<evidence type="ECO:0000256" key="5">
    <source>
        <dbReference type="ARBA" id="ARBA00023315"/>
    </source>
</evidence>
<feature type="domain" description="Gcp-like" evidence="9">
    <location>
        <begin position="945"/>
        <end position="1063"/>
    </location>
</feature>
<evidence type="ECO:0000256" key="2">
    <source>
        <dbReference type="ARBA" id="ARBA00022679"/>
    </source>
</evidence>
<evidence type="ECO:0000259" key="9">
    <source>
        <dbReference type="Pfam" id="PF00814"/>
    </source>
</evidence>
<proteinExistence type="predicted"/>
<feature type="region of interest" description="Disordered" evidence="7">
    <location>
        <begin position="842"/>
        <end position="943"/>
    </location>
</feature>
<evidence type="ECO:0000256" key="7">
    <source>
        <dbReference type="SAM" id="MobiDB-lite"/>
    </source>
</evidence>
<feature type="compositionally biased region" description="Gly residues" evidence="7">
    <location>
        <begin position="1311"/>
        <end position="1320"/>
    </location>
</feature>
<reference evidence="10 11" key="1">
    <citation type="submission" date="2017-09" db="EMBL/GenBank/DDBJ databases">
        <title>Genome sequencing of Besnoitia besnoiti strain Bb-Ger1.</title>
        <authorList>
            <person name="Schares G."/>
            <person name="Venepally P."/>
            <person name="Lorenzi H.A."/>
        </authorList>
    </citation>
    <scope>NUCLEOTIDE SEQUENCE [LARGE SCALE GENOMIC DNA]</scope>
    <source>
        <strain evidence="10 11">Bb-Ger1</strain>
    </source>
</reference>
<keyword evidence="2" id="KW-0808">Transferase</keyword>
<dbReference type="EMBL" id="NWUJ01000001">
    <property type="protein sequence ID" value="PFH38444.1"/>
    <property type="molecule type" value="Genomic_DNA"/>
</dbReference>
<accession>A0A2A9MM98</accession>
<dbReference type="EC" id="2.3.1.234" evidence="1"/>
<dbReference type="Gene3D" id="3.30.420.40">
    <property type="match status" value="2"/>
</dbReference>
<feature type="compositionally biased region" description="Polar residues" evidence="7">
    <location>
        <begin position="495"/>
        <end position="529"/>
    </location>
</feature>
<feature type="compositionally biased region" description="Polar residues" evidence="7">
    <location>
        <begin position="568"/>
        <end position="579"/>
    </location>
</feature>
<organism evidence="10 11">
    <name type="scientific">Besnoitia besnoiti</name>
    <name type="common">Apicomplexan protozoan</name>
    <dbReference type="NCBI Taxonomy" id="94643"/>
    <lineage>
        <taxon>Eukaryota</taxon>
        <taxon>Sar</taxon>
        <taxon>Alveolata</taxon>
        <taxon>Apicomplexa</taxon>
        <taxon>Conoidasida</taxon>
        <taxon>Coccidia</taxon>
        <taxon>Eucoccidiorida</taxon>
        <taxon>Eimeriorina</taxon>
        <taxon>Sarcocystidae</taxon>
        <taxon>Besnoitia</taxon>
    </lineage>
</organism>
<dbReference type="STRING" id="94643.A0A2A9MM98"/>
<dbReference type="SUPFAM" id="SSF53067">
    <property type="entry name" value="Actin-like ATPase domain"/>
    <property type="match status" value="1"/>
</dbReference>
<evidence type="ECO:0000313" key="10">
    <source>
        <dbReference type="EMBL" id="PFH38444.1"/>
    </source>
</evidence>
<keyword evidence="8" id="KW-0732">Signal</keyword>
<protein>
    <recommendedName>
        <fullName evidence="1">N(6)-L-threonylcarbamoyladenine synthase</fullName>
        <ecNumber evidence="1">2.3.1.234</ecNumber>
    </recommendedName>
</protein>
<dbReference type="InterPro" id="IPR043129">
    <property type="entry name" value="ATPase_NBD"/>
</dbReference>
<feature type="region of interest" description="Disordered" evidence="7">
    <location>
        <begin position="1283"/>
        <end position="1320"/>
    </location>
</feature>
<evidence type="ECO:0000256" key="6">
    <source>
        <dbReference type="ARBA" id="ARBA00048117"/>
    </source>
</evidence>
<evidence type="ECO:0000256" key="3">
    <source>
        <dbReference type="ARBA" id="ARBA00022694"/>
    </source>
</evidence>
<feature type="compositionally biased region" description="Basic and acidic residues" evidence="7">
    <location>
        <begin position="705"/>
        <end position="717"/>
    </location>
</feature>
<dbReference type="GO" id="GO:0008033">
    <property type="term" value="P:tRNA processing"/>
    <property type="evidence" value="ECO:0007669"/>
    <property type="project" value="UniProtKB-KW"/>
</dbReference>